<keyword evidence="3" id="KW-1185">Reference proteome</keyword>
<comment type="caution">
    <text evidence="2">The sequence shown here is derived from an EMBL/GenBank/DDBJ whole genome shotgun (WGS) entry which is preliminary data.</text>
</comment>
<evidence type="ECO:0000256" key="1">
    <source>
        <dbReference type="SAM" id="MobiDB-lite"/>
    </source>
</evidence>
<accession>K0R367</accession>
<name>K0R367_THAOC</name>
<organism evidence="2 3">
    <name type="scientific">Thalassiosira oceanica</name>
    <name type="common">Marine diatom</name>
    <dbReference type="NCBI Taxonomy" id="159749"/>
    <lineage>
        <taxon>Eukaryota</taxon>
        <taxon>Sar</taxon>
        <taxon>Stramenopiles</taxon>
        <taxon>Ochrophyta</taxon>
        <taxon>Bacillariophyta</taxon>
        <taxon>Coscinodiscophyceae</taxon>
        <taxon>Thalassiosirophycidae</taxon>
        <taxon>Thalassiosirales</taxon>
        <taxon>Thalassiosiraceae</taxon>
        <taxon>Thalassiosira</taxon>
    </lineage>
</organism>
<evidence type="ECO:0000313" key="2">
    <source>
        <dbReference type="EMBL" id="EJK47263.1"/>
    </source>
</evidence>
<evidence type="ECO:0000313" key="3">
    <source>
        <dbReference type="Proteomes" id="UP000266841"/>
    </source>
</evidence>
<dbReference type="EMBL" id="AGNL01047159">
    <property type="protein sequence ID" value="EJK47263.1"/>
    <property type="molecule type" value="Genomic_DNA"/>
</dbReference>
<protein>
    <submittedName>
        <fullName evidence="2">Uncharacterized protein</fullName>
    </submittedName>
</protein>
<dbReference type="Proteomes" id="UP000266841">
    <property type="component" value="Unassembled WGS sequence"/>
</dbReference>
<feature type="compositionally biased region" description="Basic and acidic residues" evidence="1">
    <location>
        <begin position="31"/>
        <end position="40"/>
    </location>
</feature>
<reference evidence="2 3" key="1">
    <citation type="journal article" date="2012" name="Genome Biol.">
        <title>Genome and low-iron response of an oceanic diatom adapted to chronic iron limitation.</title>
        <authorList>
            <person name="Lommer M."/>
            <person name="Specht M."/>
            <person name="Roy A.S."/>
            <person name="Kraemer L."/>
            <person name="Andreson R."/>
            <person name="Gutowska M.A."/>
            <person name="Wolf J."/>
            <person name="Bergner S.V."/>
            <person name="Schilhabel M.B."/>
            <person name="Klostermeier U.C."/>
            <person name="Beiko R.G."/>
            <person name="Rosenstiel P."/>
            <person name="Hippler M."/>
            <person name="Laroche J."/>
        </authorList>
    </citation>
    <scope>NUCLEOTIDE SEQUENCE [LARGE SCALE GENOMIC DNA]</scope>
    <source>
        <strain evidence="2 3">CCMP1005</strain>
    </source>
</reference>
<sequence>MPRGAEGPAELALRPLVLRRLPRRMAVALRREGGNEEEVSHLQGQDPPVEGNGVLATFKPCPKEKIGRQRRNILRALLWLMPKTSRELKKM</sequence>
<gene>
    <name evidence="2" type="ORF">THAOC_34033</name>
</gene>
<feature type="region of interest" description="Disordered" evidence="1">
    <location>
        <begin position="31"/>
        <end position="54"/>
    </location>
</feature>
<proteinExistence type="predicted"/>
<dbReference type="AlphaFoldDB" id="K0R367"/>